<dbReference type="RefSeq" id="WP_270006950.1">
    <property type="nucleotide sequence ID" value="NZ_JAPCID010000108.1"/>
</dbReference>
<evidence type="ECO:0000256" key="1">
    <source>
        <dbReference type="SAM" id="SignalP"/>
    </source>
</evidence>
<feature type="non-terminal residue" evidence="2">
    <location>
        <position position="526"/>
    </location>
</feature>
<feature type="chain" id="PRO_5045682292" evidence="1">
    <location>
        <begin position="25"/>
        <end position="526"/>
    </location>
</feature>
<keyword evidence="3" id="KW-1185">Reference proteome</keyword>
<organism evidence="2 3">
    <name type="scientific">Solirubrobacter deserti</name>
    <dbReference type="NCBI Taxonomy" id="2282478"/>
    <lineage>
        <taxon>Bacteria</taxon>
        <taxon>Bacillati</taxon>
        <taxon>Actinomycetota</taxon>
        <taxon>Thermoleophilia</taxon>
        <taxon>Solirubrobacterales</taxon>
        <taxon>Solirubrobacteraceae</taxon>
        <taxon>Solirubrobacter</taxon>
    </lineage>
</organism>
<evidence type="ECO:0000313" key="2">
    <source>
        <dbReference type="EMBL" id="MDA0142582.1"/>
    </source>
</evidence>
<reference evidence="2" key="1">
    <citation type="submission" date="2022-10" db="EMBL/GenBank/DDBJ databases">
        <title>The WGS of Solirubrobacter sp. CPCC 204708.</title>
        <authorList>
            <person name="Jiang Z."/>
        </authorList>
    </citation>
    <scope>NUCLEOTIDE SEQUENCE</scope>
    <source>
        <strain evidence="2">CPCC 204708</strain>
    </source>
</reference>
<evidence type="ECO:0000313" key="3">
    <source>
        <dbReference type="Proteomes" id="UP001147700"/>
    </source>
</evidence>
<dbReference type="EMBL" id="JAPCID010000108">
    <property type="protein sequence ID" value="MDA0142582.1"/>
    <property type="molecule type" value="Genomic_DNA"/>
</dbReference>
<proteinExistence type="predicted"/>
<accession>A0ABT4RVG7</accession>
<name>A0ABT4RVG7_9ACTN</name>
<comment type="caution">
    <text evidence="2">The sequence shown here is derived from an EMBL/GenBank/DDBJ whole genome shotgun (WGS) entry which is preliminary data.</text>
</comment>
<gene>
    <name evidence="2" type="ORF">OJ962_34170</name>
</gene>
<dbReference type="Proteomes" id="UP001147700">
    <property type="component" value="Unassembled WGS sequence"/>
</dbReference>
<feature type="signal peptide" evidence="1">
    <location>
        <begin position="1"/>
        <end position="24"/>
    </location>
</feature>
<dbReference type="PROSITE" id="PS51257">
    <property type="entry name" value="PROKAR_LIPOPROTEIN"/>
    <property type="match status" value="1"/>
</dbReference>
<keyword evidence="1" id="KW-0732">Signal</keyword>
<protein>
    <submittedName>
        <fullName evidence="2">Uncharacterized protein</fullName>
    </submittedName>
</protein>
<sequence>MPATRTRWIVAACTLPILTGCALRGGPPITPNASPSTTASALTATPHAAAVQPGSGLDRAGYLAVADALTARLGSLWDARRGYYRAGSGTVTNVNADLLLVHSGAARLRHRGPARNDARAVALVRFLTAQPIWHPALGFQAGPDNRHRHEVFQAETIEALQAAYEARAALRLEAALVRRIQRAVARVARGPRGRWPALLLNQFNWHATFATADAVVNGRDRELATALGRHLARFTRGARPRAGQPGNFGAGLRFHYLPEGAVREAMNFDSAEYANIVLAFSRAYPRARAAGMPRPEDLPLLREWVRRALSGYWTHAGELNWDTGLSFQRWHQRKKTGLAQTALIGIASARELQPSARWGRWAKWLLDRGLVQYVALVERADRIPDALAHGLDVVPQNRGNAYLAAARHAANAVRAIDAGLADRRAQRPPALYSFDPDTGRLAVTTPRYSTAIVAVNHEAFPYGGLDLARLLGPGGDVIGTLGGTGNAGFGLRVGGLRTQYGRREATPGAAAPLRLVRAPGAPRPPV</sequence>